<evidence type="ECO:0000313" key="3">
    <source>
        <dbReference type="Proteomes" id="UP000020492"/>
    </source>
</evidence>
<dbReference type="EMBL" id="JHAC01000017">
    <property type="protein sequence ID" value="EYB68828.1"/>
    <property type="molecule type" value="Genomic_DNA"/>
</dbReference>
<proteinExistence type="predicted"/>
<dbReference type="Gene3D" id="3.40.50.150">
    <property type="entry name" value="Vaccinia Virus protein VP39"/>
    <property type="match status" value="1"/>
</dbReference>
<dbReference type="AlphaFoldDB" id="A0A016QRY7"/>
<protein>
    <recommendedName>
        <fullName evidence="1">Methyltransferase domain-containing protein</fullName>
    </recommendedName>
</protein>
<dbReference type="RefSeq" id="WP_034355317.1">
    <property type="nucleotide sequence ID" value="NZ_JHAC01000017.1"/>
</dbReference>
<accession>A0A016QRY7</accession>
<feature type="domain" description="Methyltransferase" evidence="1">
    <location>
        <begin position="6"/>
        <end position="291"/>
    </location>
</feature>
<name>A0A016QRY7_9DEIO</name>
<evidence type="ECO:0000313" key="2">
    <source>
        <dbReference type="EMBL" id="EYB68828.1"/>
    </source>
</evidence>
<dbReference type="InterPro" id="IPR029063">
    <property type="entry name" value="SAM-dependent_MTases_sf"/>
</dbReference>
<dbReference type="CDD" id="cd02440">
    <property type="entry name" value="AdoMet_MTases"/>
    <property type="match status" value="1"/>
</dbReference>
<dbReference type="SUPFAM" id="SSF53335">
    <property type="entry name" value="S-adenosyl-L-methionine-dependent methyltransferases"/>
    <property type="match status" value="1"/>
</dbReference>
<evidence type="ECO:0000259" key="1">
    <source>
        <dbReference type="Pfam" id="PF12147"/>
    </source>
</evidence>
<dbReference type="Proteomes" id="UP000020492">
    <property type="component" value="Unassembled WGS sequence"/>
</dbReference>
<reference evidence="2 3" key="1">
    <citation type="submission" date="2014-03" db="EMBL/GenBank/DDBJ databases">
        <title>Draft genome sequence of Deinococcus phoenicis 1P10ME.</title>
        <authorList>
            <person name="Stepanov V.G."/>
            <person name="Vaishampayan P."/>
            <person name="Venkateswaran K."/>
            <person name="Fox G.E."/>
        </authorList>
    </citation>
    <scope>NUCLEOTIDE SEQUENCE [LARGE SCALE GENOMIC DNA]</scope>
    <source>
        <strain evidence="2 3">1P10ME</strain>
    </source>
</reference>
<dbReference type="STRING" id="1476583.DEIPH_ctg017orf0202"/>
<gene>
    <name evidence="2" type="ORF">DEIPH_ctg017orf0202</name>
</gene>
<organism evidence="2 3">
    <name type="scientific">Deinococcus phoenicis</name>
    <dbReference type="NCBI Taxonomy" id="1476583"/>
    <lineage>
        <taxon>Bacteria</taxon>
        <taxon>Thermotogati</taxon>
        <taxon>Deinococcota</taxon>
        <taxon>Deinococci</taxon>
        <taxon>Deinococcales</taxon>
        <taxon>Deinococcaceae</taxon>
        <taxon>Deinococcus</taxon>
    </lineage>
</organism>
<dbReference type="OrthoDB" id="9791837at2"/>
<keyword evidence="3" id="KW-1185">Reference proteome</keyword>
<comment type="caution">
    <text evidence="2">The sequence shown here is derived from an EMBL/GenBank/DDBJ whole genome shotgun (WGS) entry which is preliminary data.</text>
</comment>
<sequence length="292" mass="32217">MADPTYEELSRPLPLTSPKRWYYGGLRRVLRAASPLSEGLSIGFRHGFDSGVMLEHVYRNRPTGRGPLGRLIDRTYLNTPGWKGIRARGELVKDALRAALHEQAQAQPGRGTVRLLDVACGGGRYDLEVLAELQRSSPDLTVQATLRDYAPVNVESARALGEELGVRGVTYEQADAFSDEDLARAVQGGPVDIAVVSGLHEILSDDALIERHYRQLGRVVRPGGTLIYTLQPTHPQVELIARALPSHTGERWVMRLRSRELVGGWAQAGGFQTVARWMEPQGIFGVVLARRV</sequence>
<dbReference type="eggNOG" id="COG2227">
    <property type="taxonomic scope" value="Bacteria"/>
</dbReference>
<dbReference type="Pfam" id="PF12147">
    <property type="entry name" value="Methyltransf_20"/>
    <property type="match status" value="1"/>
</dbReference>
<dbReference type="PATRIC" id="fig|1476583.3.peg.1189"/>
<dbReference type="InterPro" id="IPR022744">
    <property type="entry name" value="MeTrfase_dom_put"/>
</dbReference>